<dbReference type="Gene3D" id="3.40.190.10">
    <property type="entry name" value="Periplasmic binding protein-like II"/>
    <property type="match status" value="3"/>
</dbReference>
<evidence type="ECO:0000256" key="1">
    <source>
        <dbReference type="ARBA" id="ARBA00004141"/>
    </source>
</evidence>
<dbReference type="InterPro" id="IPR001638">
    <property type="entry name" value="Solute-binding_3/MltF_N"/>
</dbReference>
<protein>
    <submittedName>
        <fullName evidence="15">Amino acid ABC transporter substrate-binding protein, PAAT family</fullName>
    </submittedName>
</protein>
<keyword evidence="16" id="KW-1185">Reference proteome</keyword>
<dbReference type="InterPro" id="IPR001320">
    <property type="entry name" value="Iontro_rcpt_C"/>
</dbReference>
<keyword evidence="4 11" id="KW-1133">Transmembrane helix</keyword>
<evidence type="ECO:0000256" key="11">
    <source>
        <dbReference type="SAM" id="Phobius"/>
    </source>
</evidence>
<dbReference type="KEGG" id="csn:Cyast_2410"/>
<keyword evidence="7" id="KW-0675">Receptor</keyword>
<evidence type="ECO:0000256" key="5">
    <source>
        <dbReference type="ARBA" id="ARBA00023065"/>
    </source>
</evidence>
<keyword evidence="6 11" id="KW-0472">Membrane</keyword>
<keyword evidence="10" id="KW-0407">Ion channel</keyword>
<reference evidence="16" key="1">
    <citation type="journal article" date="2013" name="Proc. Natl. Acad. Sci. U.S.A.">
        <title>Improving the coverage of the cyanobacterial phylum using diversity-driven genome sequencing.</title>
        <authorList>
            <person name="Shih P.M."/>
            <person name="Wu D."/>
            <person name="Latifi A."/>
            <person name="Axen S.D."/>
            <person name="Fewer D.P."/>
            <person name="Talla E."/>
            <person name="Calteau A."/>
            <person name="Cai F."/>
            <person name="Tandeau de Marsac N."/>
            <person name="Rippka R."/>
            <person name="Herdman M."/>
            <person name="Sivonen K."/>
            <person name="Coursin T."/>
            <person name="Laurent T."/>
            <person name="Goodwin L."/>
            <person name="Nolan M."/>
            <person name="Davenport K.W."/>
            <person name="Han C.S."/>
            <person name="Rubin E.M."/>
            <person name="Eisen J.A."/>
            <person name="Woyke T."/>
            <person name="Gugger M."/>
            <person name="Kerfeld C.A."/>
        </authorList>
    </citation>
    <scope>NUCLEOTIDE SEQUENCE [LARGE SCALE GENOMIC DNA]</scope>
    <source>
        <strain evidence="16">ATCC 29140 / PCC 7202</strain>
    </source>
</reference>
<feature type="domain" description="Ionotropic glutamate receptor C-terminal" evidence="13">
    <location>
        <begin position="42"/>
        <end position="371"/>
    </location>
</feature>
<gene>
    <name evidence="15" type="ordered locus">Cyast_2410</name>
</gene>
<dbReference type="EMBL" id="CP003940">
    <property type="protein sequence ID" value="AFZ48356.1"/>
    <property type="molecule type" value="Genomic_DNA"/>
</dbReference>
<evidence type="ECO:0000256" key="7">
    <source>
        <dbReference type="ARBA" id="ARBA00023170"/>
    </source>
</evidence>
<feature type="domain" description="Solute-binding protein family 3/N-terminal" evidence="12">
    <location>
        <begin position="42"/>
        <end position="372"/>
    </location>
</feature>
<evidence type="ECO:0000313" key="15">
    <source>
        <dbReference type="EMBL" id="AFZ48356.1"/>
    </source>
</evidence>
<dbReference type="GO" id="GO:0016020">
    <property type="term" value="C:membrane"/>
    <property type="evidence" value="ECO:0007669"/>
    <property type="project" value="UniProtKB-SubCell"/>
</dbReference>
<dbReference type="Pfam" id="PF00060">
    <property type="entry name" value="Lig_chan"/>
    <property type="match status" value="1"/>
</dbReference>
<evidence type="ECO:0000259" key="14">
    <source>
        <dbReference type="SMART" id="SM00918"/>
    </source>
</evidence>
<dbReference type="PRINTS" id="PR00169">
    <property type="entry name" value="KCHANNEL"/>
</dbReference>
<dbReference type="SMART" id="SM00918">
    <property type="entry name" value="Lig_chan-Glu_bd"/>
    <property type="match status" value="1"/>
</dbReference>
<keyword evidence="8" id="KW-0325">Glycoprotein</keyword>
<proteinExistence type="predicted"/>
<feature type="transmembrane region" description="Helical" evidence="11">
    <location>
        <begin position="219"/>
        <end position="237"/>
    </location>
</feature>
<keyword evidence="9" id="KW-1071">Ligand-gated ion channel</keyword>
<dbReference type="InterPro" id="IPR019594">
    <property type="entry name" value="Glu/Gly-bd"/>
</dbReference>
<evidence type="ECO:0000256" key="8">
    <source>
        <dbReference type="ARBA" id="ARBA00023180"/>
    </source>
</evidence>
<evidence type="ECO:0000256" key="9">
    <source>
        <dbReference type="ARBA" id="ARBA00023286"/>
    </source>
</evidence>
<evidence type="ECO:0000313" key="16">
    <source>
        <dbReference type="Proteomes" id="UP000010483"/>
    </source>
</evidence>
<comment type="subcellular location">
    <subcellularLocation>
        <location evidence="1">Membrane</location>
        <topology evidence="1">Multi-pass membrane protein</topology>
    </subcellularLocation>
</comment>
<dbReference type="PATRIC" id="fig|292563.3.peg.2516"/>
<evidence type="ECO:0000256" key="2">
    <source>
        <dbReference type="ARBA" id="ARBA00022448"/>
    </source>
</evidence>
<evidence type="ECO:0000256" key="4">
    <source>
        <dbReference type="ARBA" id="ARBA00022989"/>
    </source>
</evidence>
<keyword evidence="5" id="KW-0406">Ion transport</keyword>
<dbReference type="SMART" id="SM00062">
    <property type="entry name" value="PBPb"/>
    <property type="match status" value="1"/>
</dbReference>
<evidence type="ECO:0000259" key="12">
    <source>
        <dbReference type="SMART" id="SM00062"/>
    </source>
</evidence>
<dbReference type="BioCyc" id="CSTA292563:G1353-2413-MONOMER"/>
<feature type="transmembrane region" description="Helical" evidence="11">
    <location>
        <begin position="186"/>
        <end position="207"/>
    </location>
</feature>
<dbReference type="Proteomes" id="UP000010483">
    <property type="component" value="Chromosome"/>
</dbReference>
<dbReference type="eggNOG" id="COG0834">
    <property type="taxonomic scope" value="Bacteria"/>
</dbReference>
<evidence type="ECO:0000259" key="13">
    <source>
        <dbReference type="SMART" id="SM00079"/>
    </source>
</evidence>
<keyword evidence="2" id="KW-0813">Transport</keyword>
<dbReference type="STRING" id="292563.Cyast_2410"/>
<accession>K9YN43</accession>
<dbReference type="SUPFAM" id="SSF81324">
    <property type="entry name" value="Voltage-gated potassium channels"/>
    <property type="match status" value="1"/>
</dbReference>
<dbReference type="SUPFAM" id="SSF53850">
    <property type="entry name" value="Periplasmic binding protein-like II"/>
    <property type="match status" value="1"/>
</dbReference>
<dbReference type="Pfam" id="PF00497">
    <property type="entry name" value="SBP_bac_3"/>
    <property type="match status" value="1"/>
</dbReference>
<evidence type="ECO:0000256" key="3">
    <source>
        <dbReference type="ARBA" id="ARBA00022692"/>
    </source>
</evidence>
<feature type="domain" description="Ionotropic glutamate receptor L-glutamate and glycine-binding" evidence="14">
    <location>
        <begin position="52"/>
        <end position="94"/>
    </location>
</feature>
<organism evidence="15 16">
    <name type="scientific">Cyanobacterium stanieri (strain ATCC 29140 / PCC 7202)</name>
    <dbReference type="NCBI Taxonomy" id="292563"/>
    <lineage>
        <taxon>Bacteria</taxon>
        <taxon>Bacillati</taxon>
        <taxon>Cyanobacteriota</taxon>
        <taxon>Cyanophyceae</taxon>
        <taxon>Oscillatoriophycideae</taxon>
        <taxon>Chroococcales</taxon>
        <taxon>Geminocystaceae</taxon>
        <taxon>Cyanobacterium</taxon>
    </lineage>
</organism>
<feature type="transmembrane region" description="Helical" evidence="11">
    <location>
        <begin position="12"/>
        <end position="31"/>
    </location>
</feature>
<dbReference type="GO" id="GO:0015276">
    <property type="term" value="F:ligand-gated monoatomic ion channel activity"/>
    <property type="evidence" value="ECO:0007669"/>
    <property type="project" value="InterPro"/>
</dbReference>
<dbReference type="SMART" id="SM00079">
    <property type="entry name" value="PBPe"/>
    <property type="match status" value="1"/>
</dbReference>
<dbReference type="InterPro" id="IPR015683">
    <property type="entry name" value="Ionotropic_Glu_rcpt"/>
</dbReference>
<name>K9YN43_CYASC</name>
<feature type="transmembrane region" description="Helical" evidence="11">
    <location>
        <begin position="148"/>
        <end position="174"/>
    </location>
</feature>
<dbReference type="Gene3D" id="1.10.287.70">
    <property type="match status" value="1"/>
</dbReference>
<sequence length="376" mass="42665">MFASKRINFRQIITTIISVKICILGTIIIPLKPSIAQENSNPLRVSTRPFPPFVFTEDNEQYSGFSIDLWDAIANKLELEYELYPEDNVQELLNSVIEGRADVSVAGISMTSEREQVIDFSHPFFDSGLNIMVSAENIPPWRIALSYILVPTLWVTIGVLCLFTILAAHIMWLFERKENHQMFPRNYWRGIWESFWWSVVTLVTVGYGDKTPTTAGGRIIATIWMFAGILLISYFTASISSSMTVDRLDSHIRGYHDLRGRAVGTVEGSTSVSFLRNISANVVPFDSIDSAYQALQDQDIEAVVYDEPVLLYLINENGDNNTRIVGNTFDVQSYAIVLPRGSNYRNEINRAILALRENGTYDEIYERWFGVDNSQP</sequence>
<evidence type="ECO:0000256" key="6">
    <source>
        <dbReference type="ARBA" id="ARBA00023136"/>
    </source>
</evidence>
<dbReference type="PANTHER" id="PTHR18966">
    <property type="entry name" value="IONOTROPIC GLUTAMATE RECEPTOR"/>
    <property type="match status" value="1"/>
</dbReference>
<dbReference type="AlphaFoldDB" id="K9YN43"/>
<evidence type="ECO:0000256" key="10">
    <source>
        <dbReference type="ARBA" id="ARBA00023303"/>
    </source>
</evidence>
<keyword evidence="3 11" id="KW-0812">Transmembrane</keyword>
<dbReference type="HOGENOM" id="CLU_019602_21_0_3"/>